<dbReference type="Proteomes" id="UP000482800">
    <property type="component" value="Unassembled WGS sequence"/>
</dbReference>
<name>A0A6V8KZ47_9ACTN</name>
<proteinExistence type="predicted"/>
<evidence type="ECO:0000313" key="1">
    <source>
        <dbReference type="EMBL" id="GFJ85785.1"/>
    </source>
</evidence>
<evidence type="ECO:0000313" key="2">
    <source>
        <dbReference type="Proteomes" id="UP000482800"/>
    </source>
</evidence>
<comment type="caution">
    <text evidence="1">The sequence shown here is derived from an EMBL/GenBank/DDBJ whole genome shotgun (WGS) entry which is preliminary data.</text>
</comment>
<sequence length="84" mass="9081">MRGVPFRWQFCDSYDADSSNEVRAWEGAHGDICLAVATRSPSGTWQLGSGDVWSADTADPSLVFGSVRRGSRSSTSLRPTTPCL</sequence>
<protein>
    <submittedName>
        <fullName evidence="1">Uncharacterized protein</fullName>
    </submittedName>
</protein>
<dbReference type="AlphaFoldDB" id="A0A6V8KZ47"/>
<reference evidence="1 2" key="1">
    <citation type="submission" date="2020-03" db="EMBL/GenBank/DDBJ databases">
        <title>Whole genome shotgun sequence of Phytohabitans houttuyneae NBRC 108639.</title>
        <authorList>
            <person name="Komaki H."/>
            <person name="Tamura T."/>
        </authorList>
    </citation>
    <scope>NUCLEOTIDE SEQUENCE [LARGE SCALE GENOMIC DNA]</scope>
    <source>
        <strain evidence="1 2">NBRC 108639</strain>
    </source>
</reference>
<organism evidence="1 2">
    <name type="scientific">Phytohabitans houttuyneae</name>
    <dbReference type="NCBI Taxonomy" id="1076126"/>
    <lineage>
        <taxon>Bacteria</taxon>
        <taxon>Bacillati</taxon>
        <taxon>Actinomycetota</taxon>
        <taxon>Actinomycetes</taxon>
        <taxon>Micromonosporales</taxon>
        <taxon>Micromonosporaceae</taxon>
    </lineage>
</organism>
<reference evidence="1 2" key="2">
    <citation type="submission" date="2020-03" db="EMBL/GenBank/DDBJ databases">
        <authorList>
            <person name="Ichikawa N."/>
            <person name="Kimura A."/>
            <person name="Kitahashi Y."/>
            <person name="Uohara A."/>
        </authorList>
    </citation>
    <scope>NUCLEOTIDE SEQUENCE [LARGE SCALE GENOMIC DNA]</scope>
    <source>
        <strain evidence="1 2">NBRC 108639</strain>
    </source>
</reference>
<dbReference type="EMBL" id="BLPF01000004">
    <property type="protein sequence ID" value="GFJ85785.1"/>
    <property type="molecule type" value="Genomic_DNA"/>
</dbReference>
<keyword evidence="2" id="KW-1185">Reference proteome</keyword>
<accession>A0A6V8KZ47</accession>
<gene>
    <name evidence="1" type="ORF">Phou_099650</name>
</gene>